<dbReference type="InterPro" id="IPR036866">
    <property type="entry name" value="RibonucZ/Hydroxyglut_hydro"/>
</dbReference>
<dbReference type="Gene3D" id="3.40.50.10890">
    <property type="match status" value="1"/>
</dbReference>
<reference evidence="4 5" key="1">
    <citation type="journal article" date="2016" name="Nat. Commun.">
        <title>Thousands of microbial genomes shed light on interconnected biogeochemical processes in an aquifer system.</title>
        <authorList>
            <person name="Anantharaman K."/>
            <person name="Brown C.T."/>
            <person name="Hug L.A."/>
            <person name="Sharon I."/>
            <person name="Castelle C.J."/>
            <person name="Probst A.J."/>
            <person name="Thomas B.C."/>
            <person name="Singh A."/>
            <person name="Wilkins M.J."/>
            <person name="Karaoz U."/>
            <person name="Brodie E.L."/>
            <person name="Williams K.H."/>
            <person name="Hubbard S.S."/>
            <person name="Banfield J.F."/>
        </authorList>
    </citation>
    <scope>NUCLEOTIDE SEQUENCE [LARGE SCALE GENOMIC DNA]</scope>
</reference>
<proteinExistence type="predicted"/>
<protein>
    <recommendedName>
        <fullName evidence="6">MBL fold metallo-hydrolase</fullName>
    </recommendedName>
</protein>
<keyword evidence="1" id="KW-0378">Hydrolase</keyword>
<dbReference type="Pfam" id="PF07521">
    <property type="entry name" value="RMMBL"/>
    <property type="match status" value="1"/>
</dbReference>
<dbReference type="CDD" id="cd16295">
    <property type="entry name" value="TTHA0252-CPSF-like_MBL-fold"/>
    <property type="match status" value="1"/>
</dbReference>
<dbReference type="PANTHER" id="PTHR11203">
    <property type="entry name" value="CLEAVAGE AND POLYADENYLATION SPECIFICITY FACTOR FAMILY MEMBER"/>
    <property type="match status" value="1"/>
</dbReference>
<evidence type="ECO:0000256" key="1">
    <source>
        <dbReference type="ARBA" id="ARBA00022801"/>
    </source>
</evidence>
<dbReference type="InterPro" id="IPR022712">
    <property type="entry name" value="Beta_Casp"/>
</dbReference>
<dbReference type="EMBL" id="MGDE01000145">
    <property type="protein sequence ID" value="OGL45235.1"/>
    <property type="molecule type" value="Genomic_DNA"/>
</dbReference>
<dbReference type="Proteomes" id="UP000178797">
    <property type="component" value="Unassembled WGS sequence"/>
</dbReference>
<evidence type="ECO:0000259" key="2">
    <source>
        <dbReference type="SMART" id="SM00849"/>
    </source>
</evidence>
<accession>A0A1F7RUI6</accession>
<dbReference type="GO" id="GO:0016787">
    <property type="term" value="F:hydrolase activity"/>
    <property type="evidence" value="ECO:0007669"/>
    <property type="project" value="UniProtKB-KW"/>
</dbReference>
<evidence type="ECO:0008006" key="6">
    <source>
        <dbReference type="Google" id="ProtNLM"/>
    </source>
</evidence>
<dbReference type="InterPro" id="IPR001279">
    <property type="entry name" value="Metallo-B-lactamas"/>
</dbReference>
<dbReference type="InterPro" id="IPR050698">
    <property type="entry name" value="MBL"/>
</dbReference>
<dbReference type="InterPro" id="IPR011108">
    <property type="entry name" value="RMMBL"/>
</dbReference>
<evidence type="ECO:0000313" key="4">
    <source>
        <dbReference type="EMBL" id="OGL45235.1"/>
    </source>
</evidence>
<dbReference type="SUPFAM" id="SSF56281">
    <property type="entry name" value="Metallo-hydrolase/oxidoreductase"/>
    <property type="match status" value="1"/>
</dbReference>
<dbReference type="PANTHER" id="PTHR11203:SF37">
    <property type="entry name" value="INTEGRATOR COMPLEX SUBUNIT 11"/>
    <property type="match status" value="1"/>
</dbReference>
<feature type="domain" description="Beta-Casp" evidence="3">
    <location>
        <begin position="252"/>
        <end position="377"/>
    </location>
</feature>
<dbReference type="GO" id="GO:0004521">
    <property type="term" value="F:RNA endonuclease activity"/>
    <property type="evidence" value="ECO:0007669"/>
    <property type="project" value="TreeGrafter"/>
</dbReference>
<sequence length="464" mass="52460">MATLTFLGAAGTVTGSRFLLEAEGKKILVDCGLFQGLKENRLKNWDPFPVEPSKIDCVLLTHAHIDHSGYLPRLCKQGFAGRIYCTKATYDLCKFMLSDSGHLQEEDAYWANKREFSKHKPALPLYTVEDANKTMKYFDSVYYGEDIYLTNSLRVKFKDAGHILGSSFVDIKITSGKKVSRIVFSGDLGRPSRPILRDPVQAFEVDYLVMESTYGNRIHNQKHPEEELARVINEGVYRGGFLVIPAFAVGRTQELLYCIRDLEEQAKIPFLPIYVDSPMAIDATEVFEKHRGDYNLSAKVLELEGKNILKPRNLNFCREKKQSKELNEKKGPGIIISASGMAEGGRILHHMVHRLPQPNNTFMFIGYQAQGTRGRTILEGKPTVKIHGQQIPIRAKIENISGFSAHADYNEAQAWLMGFNRPPLKTFIVHGEPDSSAALEEKIKRTFGWEVTIPEYNDKFPIDI</sequence>
<feature type="domain" description="Metallo-beta-lactamase" evidence="2">
    <location>
        <begin position="14"/>
        <end position="236"/>
    </location>
</feature>
<dbReference type="Pfam" id="PF10996">
    <property type="entry name" value="Beta-Casp"/>
    <property type="match status" value="1"/>
</dbReference>
<dbReference type="AlphaFoldDB" id="A0A1F7RUI6"/>
<dbReference type="Pfam" id="PF00753">
    <property type="entry name" value="Lactamase_B"/>
    <property type="match status" value="1"/>
</dbReference>
<gene>
    <name evidence="4" type="ORF">A2W05_01665</name>
</gene>
<evidence type="ECO:0000313" key="5">
    <source>
        <dbReference type="Proteomes" id="UP000178797"/>
    </source>
</evidence>
<evidence type="ECO:0000259" key="3">
    <source>
        <dbReference type="SMART" id="SM01027"/>
    </source>
</evidence>
<comment type="caution">
    <text evidence="4">The sequence shown here is derived from an EMBL/GenBank/DDBJ whole genome shotgun (WGS) entry which is preliminary data.</text>
</comment>
<dbReference type="SMART" id="SM00849">
    <property type="entry name" value="Lactamase_B"/>
    <property type="match status" value="1"/>
</dbReference>
<name>A0A1F7RUI6_9BACT</name>
<organism evidence="4 5">
    <name type="scientific">Candidatus Schekmanbacteria bacterium RBG_16_38_10</name>
    <dbReference type="NCBI Taxonomy" id="1817879"/>
    <lineage>
        <taxon>Bacteria</taxon>
        <taxon>Candidatus Schekmaniibacteriota</taxon>
    </lineage>
</organism>
<dbReference type="SMART" id="SM01027">
    <property type="entry name" value="Beta-Casp"/>
    <property type="match status" value="1"/>
</dbReference>
<dbReference type="Gene3D" id="3.60.15.10">
    <property type="entry name" value="Ribonuclease Z/Hydroxyacylglutathione hydrolase-like"/>
    <property type="match status" value="1"/>
</dbReference>